<dbReference type="EMBL" id="CP018099">
    <property type="protein sequence ID" value="APF17145.1"/>
    <property type="molecule type" value="Genomic_DNA"/>
</dbReference>
<dbReference type="InParanoid" id="H1XRS4"/>
<keyword evidence="13" id="KW-1185">Reference proteome</keyword>
<gene>
    <name evidence="11" type="ORF">Cabys_394</name>
    <name evidence="12" type="ORF">Calab_1666</name>
</gene>
<accession>H1XRS4</accession>
<feature type="transmembrane region" description="Helical" evidence="7">
    <location>
        <begin position="235"/>
        <end position="256"/>
    </location>
</feature>
<reference evidence="12 13" key="1">
    <citation type="submission" date="2011-09" db="EMBL/GenBank/DDBJ databases">
        <title>The permanent draft genome of Caldithrix abyssi DSM 13497.</title>
        <authorList>
            <consortium name="US DOE Joint Genome Institute (JGI-PGF)"/>
            <person name="Lucas S."/>
            <person name="Han J."/>
            <person name="Lapidus A."/>
            <person name="Bruce D."/>
            <person name="Goodwin L."/>
            <person name="Pitluck S."/>
            <person name="Peters L."/>
            <person name="Kyrpides N."/>
            <person name="Mavromatis K."/>
            <person name="Ivanova N."/>
            <person name="Mikhailova N."/>
            <person name="Chertkov O."/>
            <person name="Detter J.C."/>
            <person name="Tapia R."/>
            <person name="Han C."/>
            <person name="Land M."/>
            <person name="Hauser L."/>
            <person name="Markowitz V."/>
            <person name="Cheng J.-F."/>
            <person name="Hugenholtz P."/>
            <person name="Woyke T."/>
            <person name="Wu D."/>
            <person name="Spring S."/>
            <person name="Brambilla E."/>
            <person name="Klenk H.-P."/>
            <person name="Eisen J.A."/>
        </authorList>
    </citation>
    <scope>NUCLEOTIDE SEQUENCE [LARGE SCALE GENOMIC DNA]</scope>
    <source>
        <strain evidence="12 13">DSM 13497</strain>
    </source>
</reference>
<dbReference type="PANTHER" id="PTHR11827:SF72">
    <property type="entry name" value="GH08340P"/>
    <property type="match status" value="1"/>
</dbReference>
<feature type="transmembrane region" description="Helical" evidence="7">
    <location>
        <begin position="329"/>
        <end position="345"/>
    </location>
</feature>
<evidence type="ECO:0000256" key="6">
    <source>
        <dbReference type="ARBA" id="ARBA00023136"/>
    </source>
</evidence>
<dbReference type="FunFam" id="1.20.1740.10:FF:000013">
    <property type="entry name" value="Solute carrier family 12 member"/>
    <property type="match status" value="1"/>
</dbReference>
<sequence>MDFKIDFAKILDRLKAQRPNRPQKLGVFGGVFTPDVLTILGVIMYLRLGWVVGNAGLLGAVVIILLSKTITTCTALSMSSITTNIKIGAGGAYSIIAKSLGLEAGGSIGIPFYISQMLSVALYIVGFTEGWLRIFPTHNPILISTLTWLVLLGIISVSTHFAIKTQYLILGIIGLSLLSFFLTPTPTQNSVPLIGNFEDGNFWYVFSVFFPAATGIMAGANLSGDLKNPRKAIPLGTLSAIGVTMLIYLALAYTAAHHIPAEELRTNQMVMVDHARWGFLVLMGILAATFSSALGSLLGAPRILQALAEHKTVPFHKFFAKKSQTNEPLNAFIFTAILVELALLMGELNALASLITMFFLITYGMINLVVFIQQKMRIISFRPTFKVPSFVPFIGAVGSVFVMFLINPVFSAVAISAIVVLYGWLGKRGLRAEWGDIRGGMFLMLAERAAQIAQRFPRDQVSWKPDLLLPIDDPRVWSGPLLFIKNVVNPAGSIFAFTVTPHDVKATGEELKKLFEPFERQQALVHTTAIQDDDFLHGALLVIQTLKAYSIRPNTLFLTLGNHKEKDAVIETLSRYAREHELGLLILRQHPRIAFGLQQNINLWLRDQSPNWHLAILISLQLQLNWGGKLNLITATEDPAKKQQLLHFLEKLSDRARLPSMTEYYVLEGKFKEALAQAPTADINIFGLADHLPFDFMRQAPELVNASCLFVRDSGLENAMV</sequence>
<dbReference type="Proteomes" id="UP000004671">
    <property type="component" value="Chromosome"/>
</dbReference>
<comment type="similarity">
    <text evidence="2">Belongs to the SLC12A transporter family.</text>
</comment>
<organism evidence="12 13">
    <name type="scientific">Caldithrix abyssi DSM 13497</name>
    <dbReference type="NCBI Taxonomy" id="880073"/>
    <lineage>
        <taxon>Bacteria</taxon>
        <taxon>Pseudomonadati</taxon>
        <taxon>Calditrichota</taxon>
        <taxon>Calditrichia</taxon>
        <taxon>Calditrichales</taxon>
        <taxon>Calditrichaceae</taxon>
        <taxon>Caldithrix</taxon>
    </lineage>
</organism>
<dbReference type="KEGG" id="caby:Cabys_394"/>
<dbReference type="Pfam" id="PF21555">
    <property type="entry name" value="CCC_C_1st_pro"/>
    <property type="match status" value="1"/>
</dbReference>
<evidence type="ECO:0000259" key="10">
    <source>
        <dbReference type="Pfam" id="PF21555"/>
    </source>
</evidence>
<feature type="transmembrane region" description="Helical" evidence="7">
    <location>
        <begin position="58"/>
        <end position="79"/>
    </location>
</feature>
<evidence type="ECO:0000313" key="12">
    <source>
        <dbReference type="EMBL" id="EHO41284.1"/>
    </source>
</evidence>
<dbReference type="InterPro" id="IPR004842">
    <property type="entry name" value="SLC12A_fam"/>
</dbReference>
<dbReference type="Proteomes" id="UP000183868">
    <property type="component" value="Chromosome"/>
</dbReference>
<dbReference type="InterPro" id="IPR048752">
    <property type="entry name" value="CCC_C_2nd_subdom"/>
</dbReference>
<feature type="transmembrane region" description="Helical" evidence="7">
    <location>
        <begin position="276"/>
        <end position="298"/>
    </location>
</feature>
<dbReference type="HOGENOM" id="CLU_001883_3_1_0"/>
<dbReference type="OrthoDB" id="3181223at2"/>
<evidence type="ECO:0000256" key="7">
    <source>
        <dbReference type="SAM" id="Phobius"/>
    </source>
</evidence>
<evidence type="ECO:0000256" key="3">
    <source>
        <dbReference type="ARBA" id="ARBA00022448"/>
    </source>
</evidence>
<feature type="domain" description="Prokaryotic cation-chloride cotransporter second C-terminal subdomain" evidence="9">
    <location>
        <begin position="596"/>
        <end position="720"/>
    </location>
</feature>
<dbReference type="STRING" id="880073.Cabys_394"/>
<keyword evidence="3" id="KW-0813">Transport</keyword>
<keyword evidence="4 7" id="KW-0812">Transmembrane</keyword>
<feature type="transmembrane region" description="Helical" evidence="7">
    <location>
        <begin position="100"/>
        <end position="125"/>
    </location>
</feature>
<keyword evidence="6 7" id="KW-0472">Membrane</keyword>
<evidence type="ECO:0000259" key="9">
    <source>
        <dbReference type="Pfam" id="PF21554"/>
    </source>
</evidence>
<feature type="transmembrane region" description="Helical" evidence="7">
    <location>
        <begin position="203"/>
        <end position="223"/>
    </location>
</feature>
<feature type="transmembrane region" description="Helical" evidence="7">
    <location>
        <begin position="137"/>
        <end position="155"/>
    </location>
</feature>
<evidence type="ECO:0000256" key="4">
    <source>
        <dbReference type="ARBA" id="ARBA00022692"/>
    </source>
</evidence>
<comment type="subcellular location">
    <subcellularLocation>
        <location evidence="1">Membrane</location>
        <topology evidence="1">Multi-pass membrane protein</topology>
    </subcellularLocation>
</comment>
<dbReference type="Gene3D" id="1.20.1740.10">
    <property type="entry name" value="Amino acid/polyamine transporter I"/>
    <property type="match status" value="1"/>
</dbReference>
<dbReference type="EMBL" id="CM001402">
    <property type="protein sequence ID" value="EHO41284.1"/>
    <property type="molecule type" value="Genomic_DNA"/>
</dbReference>
<feature type="transmembrane region" description="Helical" evidence="7">
    <location>
        <begin position="351"/>
        <end position="372"/>
    </location>
</feature>
<feature type="transmembrane region" description="Helical" evidence="7">
    <location>
        <begin position="25"/>
        <end position="46"/>
    </location>
</feature>
<feature type="transmembrane region" description="Helical" evidence="7">
    <location>
        <begin position="409"/>
        <end position="425"/>
    </location>
</feature>
<dbReference type="PANTHER" id="PTHR11827">
    <property type="entry name" value="SOLUTE CARRIER FAMILY 12, CATION COTRANSPORTERS"/>
    <property type="match status" value="1"/>
</dbReference>
<dbReference type="PaxDb" id="880073-Calab_1666"/>
<dbReference type="InterPro" id="IPR048753">
    <property type="entry name" value="CCC_C_1st_subdom"/>
</dbReference>
<evidence type="ECO:0000256" key="5">
    <source>
        <dbReference type="ARBA" id="ARBA00022989"/>
    </source>
</evidence>
<dbReference type="GO" id="GO:0015377">
    <property type="term" value="F:chloride:monoatomic cation symporter activity"/>
    <property type="evidence" value="ECO:0007669"/>
    <property type="project" value="InterPro"/>
</dbReference>
<dbReference type="AlphaFoldDB" id="H1XRS4"/>
<feature type="domain" description="Amino acid permease/ SLC12A" evidence="8">
    <location>
        <begin position="36"/>
        <end position="422"/>
    </location>
</feature>
<evidence type="ECO:0000313" key="13">
    <source>
        <dbReference type="Proteomes" id="UP000004671"/>
    </source>
</evidence>
<evidence type="ECO:0000259" key="8">
    <source>
        <dbReference type="Pfam" id="PF00324"/>
    </source>
</evidence>
<dbReference type="Pfam" id="PF21554">
    <property type="entry name" value="CCC_C_2nd_pro"/>
    <property type="match status" value="1"/>
</dbReference>
<protein>
    <submittedName>
        <fullName evidence="12">Amino acid permease-associated region</fullName>
    </submittedName>
    <submittedName>
        <fullName evidence="11">Amino acid transporter</fullName>
    </submittedName>
</protein>
<dbReference type="GO" id="GO:0016020">
    <property type="term" value="C:membrane"/>
    <property type="evidence" value="ECO:0007669"/>
    <property type="project" value="UniProtKB-SubCell"/>
</dbReference>
<keyword evidence="5 7" id="KW-1133">Transmembrane helix</keyword>
<dbReference type="Pfam" id="PF00324">
    <property type="entry name" value="AA_permease"/>
    <property type="match status" value="1"/>
</dbReference>
<dbReference type="eggNOG" id="COG0531">
    <property type="taxonomic scope" value="Bacteria"/>
</dbReference>
<dbReference type="InterPro" id="IPR004841">
    <property type="entry name" value="AA-permease/SLC12A_dom"/>
</dbReference>
<evidence type="ECO:0000256" key="1">
    <source>
        <dbReference type="ARBA" id="ARBA00004141"/>
    </source>
</evidence>
<evidence type="ECO:0000313" key="14">
    <source>
        <dbReference type="Proteomes" id="UP000183868"/>
    </source>
</evidence>
<proteinExistence type="inferred from homology"/>
<reference evidence="11 14" key="2">
    <citation type="submission" date="2016-11" db="EMBL/GenBank/DDBJ databases">
        <title>Genomic analysis of Caldithrix abyssi and proposal of a novel bacterial phylum Caldithrichaeota.</title>
        <authorList>
            <person name="Kublanov I."/>
            <person name="Sigalova O."/>
            <person name="Gavrilov S."/>
            <person name="Lebedinsky A."/>
            <person name="Ivanova N."/>
            <person name="Daum C."/>
            <person name="Reddy T."/>
            <person name="Klenk H.P."/>
            <person name="Goker M."/>
            <person name="Reva O."/>
            <person name="Miroshnichenko M."/>
            <person name="Kyprides N."/>
            <person name="Woyke T."/>
            <person name="Gelfand M."/>
        </authorList>
    </citation>
    <scope>NUCLEOTIDE SEQUENCE [LARGE SCALE GENOMIC DNA]</scope>
    <source>
        <strain evidence="11 14">LF13</strain>
    </source>
</reference>
<feature type="transmembrane region" description="Helical" evidence="7">
    <location>
        <begin position="167"/>
        <end position="183"/>
    </location>
</feature>
<feature type="domain" description="Prokaryotic cation-chloride cotransporter first C-terminal subdomain" evidence="10">
    <location>
        <begin position="469"/>
        <end position="593"/>
    </location>
</feature>
<evidence type="ECO:0000313" key="11">
    <source>
        <dbReference type="EMBL" id="APF17145.1"/>
    </source>
</evidence>
<dbReference type="RefSeq" id="WP_006928378.1">
    <property type="nucleotide sequence ID" value="NZ_CM001402.1"/>
</dbReference>
<name>H1XRS4_CALAY</name>
<evidence type="ECO:0000256" key="2">
    <source>
        <dbReference type="ARBA" id="ARBA00010593"/>
    </source>
</evidence>